<accession>A0ABQ9HWJ6</accession>
<feature type="region of interest" description="Disordered" evidence="1">
    <location>
        <begin position="114"/>
        <end position="173"/>
    </location>
</feature>
<proteinExistence type="predicted"/>
<reference evidence="2 3" key="1">
    <citation type="submission" date="2023-02" db="EMBL/GenBank/DDBJ databases">
        <title>LHISI_Scaffold_Assembly.</title>
        <authorList>
            <person name="Stuart O.P."/>
            <person name="Cleave R."/>
            <person name="Magrath M.J.L."/>
            <person name="Mikheyev A.S."/>
        </authorList>
    </citation>
    <scope>NUCLEOTIDE SEQUENCE [LARGE SCALE GENOMIC DNA]</scope>
    <source>
        <strain evidence="2">Daus_M_001</strain>
        <tissue evidence="2">Leg muscle</tissue>
    </source>
</reference>
<dbReference type="EMBL" id="JARBHB010000003">
    <property type="protein sequence ID" value="KAJ8888748.1"/>
    <property type="molecule type" value="Genomic_DNA"/>
</dbReference>
<name>A0ABQ9HWJ6_9NEOP</name>
<evidence type="ECO:0000313" key="2">
    <source>
        <dbReference type="EMBL" id="KAJ8888748.1"/>
    </source>
</evidence>
<gene>
    <name evidence="2" type="ORF">PR048_008240</name>
</gene>
<protein>
    <submittedName>
        <fullName evidence="2">Uncharacterized protein</fullName>
    </submittedName>
</protein>
<evidence type="ECO:0000256" key="1">
    <source>
        <dbReference type="SAM" id="MobiDB-lite"/>
    </source>
</evidence>
<organism evidence="2 3">
    <name type="scientific">Dryococelus australis</name>
    <dbReference type="NCBI Taxonomy" id="614101"/>
    <lineage>
        <taxon>Eukaryota</taxon>
        <taxon>Metazoa</taxon>
        <taxon>Ecdysozoa</taxon>
        <taxon>Arthropoda</taxon>
        <taxon>Hexapoda</taxon>
        <taxon>Insecta</taxon>
        <taxon>Pterygota</taxon>
        <taxon>Neoptera</taxon>
        <taxon>Polyneoptera</taxon>
        <taxon>Phasmatodea</taxon>
        <taxon>Verophasmatodea</taxon>
        <taxon>Anareolatae</taxon>
        <taxon>Phasmatidae</taxon>
        <taxon>Eurycanthinae</taxon>
        <taxon>Dryococelus</taxon>
    </lineage>
</organism>
<comment type="caution">
    <text evidence="2">The sequence shown here is derived from an EMBL/GenBank/DDBJ whole genome shotgun (WGS) entry which is preliminary data.</text>
</comment>
<dbReference type="Proteomes" id="UP001159363">
    <property type="component" value="Chromosome 3"/>
</dbReference>
<sequence length="652" mass="72335">MPGVCIHGFVPQQTIRYSVSSIILSESAPRAFTTESFPDSDCRGSLSAAYNGRLLFMLTSRLDFRALCAIVHMPISHWLRAATVESDDWAYILLCVSHWLRVLQEVSNNAWTNGENLATAERKGGETGDPRENPPTSGIDQHDSLLRKFGRKEGVGGMKTPLEAPRGGQEVSDQHEAVPGDACRGMIGAGGCAVSHALLLHCQWGLLSEKPFPIYHIIVHTSEKARLAGLLVHTSFVGFLNSFSKKIKCVRKSPTAYILAPPPPPVRLGVVKFRGLITYPDWLNYLLGRVKCLQTNHVGAVSTLPNSAWPGQIWKHLLKQTTTNGNRQTAIGCKGKLVLVHCCPFSVHAAEPITNLEPRESERISTTHNEHARDPWQKCKLASKKAQHGTNDSVPCDSSPDATVAKFRENISRQVFTFDCFMQKGRGIQWALHATVKLEESDYNRGARYPRMQMNRSCLRNPCMRLRHRTSLHRGCKPEAVGGGMRDDRITTYALSLSPLDHVHPPRPDNRINVGSNEMELNLKLHYPISLPPPPSTTLVVASPALGIWGVADFRSTMMTFIKRALGLVRLPGTTHDTLQSCEAWMTEGSLSLLKCGLGLNYSPAWNKLRLPLRDKIDVKHVYTEVDFSIGSQFIRHALDGSEPLADFQGYK</sequence>
<feature type="compositionally biased region" description="Basic and acidic residues" evidence="1">
    <location>
        <begin position="140"/>
        <end position="154"/>
    </location>
</feature>
<keyword evidence="3" id="KW-1185">Reference proteome</keyword>
<evidence type="ECO:0000313" key="3">
    <source>
        <dbReference type="Proteomes" id="UP001159363"/>
    </source>
</evidence>
<feature type="compositionally biased region" description="Basic and acidic residues" evidence="1">
    <location>
        <begin position="120"/>
        <end position="132"/>
    </location>
</feature>